<organism evidence="2 3">
    <name type="scientific">Nonlabens marinus S1-08</name>
    <dbReference type="NCBI Taxonomy" id="1454201"/>
    <lineage>
        <taxon>Bacteria</taxon>
        <taxon>Pseudomonadati</taxon>
        <taxon>Bacteroidota</taxon>
        <taxon>Flavobacteriia</taxon>
        <taxon>Flavobacteriales</taxon>
        <taxon>Flavobacteriaceae</taxon>
        <taxon>Nonlabens</taxon>
    </lineage>
</organism>
<evidence type="ECO:0000313" key="2">
    <source>
        <dbReference type="EMBL" id="BAO54632.1"/>
    </source>
</evidence>
<dbReference type="HOGENOM" id="CLU_023125_4_3_10"/>
<dbReference type="GO" id="GO:0016791">
    <property type="term" value="F:phosphatase activity"/>
    <property type="evidence" value="ECO:0007669"/>
    <property type="project" value="TreeGrafter"/>
</dbReference>
<dbReference type="PANTHER" id="PTHR42850:SF4">
    <property type="entry name" value="ZINC-DEPENDENT ENDOPOLYPHOSPHATASE"/>
    <property type="match status" value="1"/>
</dbReference>
<dbReference type="InterPro" id="IPR004843">
    <property type="entry name" value="Calcineurin-like_PHP"/>
</dbReference>
<dbReference type="Proteomes" id="UP000031760">
    <property type="component" value="Chromosome"/>
</dbReference>
<proteinExistence type="predicted"/>
<dbReference type="InterPro" id="IPR050126">
    <property type="entry name" value="Ap4A_hydrolase"/>
</dbReference>
<evidence type="ECO:0000313" key="3">
    <source>
        <dbReference type="Proteomes" id="UP000031760"/>
    </source>
</evidence>
<dbReference type="RefSeq" id="WP_041495337.1">
    <property type="nucleotide sequence ID" value="NZ_AP014548.1"/>
</dbReference>
<gene>
    <name evidence="2" type="ORF">NMS_0623</name>
</gene>
<name>W8VWB9_9FLAO</name>
<dbReference type="PANTHER" id="PTHR42850">
    <property type="entry name" value="METALLOPHOSPHOESTERASE"/>
    <property type="match status" value="1"/>
</dbReference>
<dbReference type="GO" id="GO:0008803">
    <property type="term" value="F:bis(5'-nucleosyl)-tetraphosphatase (symmetrical) activity"/>
    <property type="evidence" value="ECO:0007669"/>
    <property type="project" value="TreeGrafter"/>
</dbReference>
<dbReference type="STRING" id="1454201.NMS_0623"/>
<reference evidence="2 3" key="1">
    <citation type="journal article" date="2014" name="Proc. Natl. Acad. Sci. U.S.A.">
        <title>Functional characterization of flavobacteria rhodopsins reveals a unique class of light-driven chloride pump in bacteria.</title>
        <authorList>
            <person name="Yoshizawa S."/>
            <person name="Kumagai Y."/>
            <person name="Kim H."/>
            <person name="Ogura Y."/>
            <person name="Hayashi T."/>
            <person name="Iwasaki W."/>
            <person name="DeLong E.F."/>
            <person name="Kogure K."/>
        </authorList>
    </citation>
    <scope>NUCLEOTIDE SEQUENCE [LARGE SCALE GENOMIC DNA]</scope>
    <source>
        <strain evidence="2 3">S1-08</strain>
    </source>
</reference>
<dbReference type="GO" id="GO:0110154">
    <property type="term" value="P:RNA decapping"/>
    <property type="evidence" value="ECO:0007669"/>
    <property type="project" value="TreeGrafter"/>
</dbReference>
<accession>W8VWB9</accession>
<dbReference type="OrthoDB" id="9808081at2"/>
<dbReference type="InterPro" id="IPR029052">
    <property type="entry name" value="Metallo-depent_PP-like"/>
</dbReference>
<dbReference type="EMBL" id="AP014548">
    <property type="protein sequence ID" value="BAO54632.1"/>
    <property type="molecule type" value="Genomic_DNA"/>
</dbReference>
<protein>
    <submittedName>
        <fullName evidence="2">Serine/threonine protein phosphatase</fullName>
    </submittedName>
</protein>
<dbReference type="KEGG" id="nmf:NMS_0623"/>
<feature type="domain" description="Calcineurin-like phosphoesterase" evidence="1">
    <location>
        <begin position="1"/>
        <end position="194"/>
    </location>
</feature>
<dbReference type="InterPro" id="IPR006186">
    <property type="entry name" value="Ser/Thr-sp_prot-phosphatase"/>
</dbReference>
<evidence type="ECO:0000259" key="1">
    <source>
        <dbReference type="Pfam" id="PF00149"/>
    </source>
</evidence>
<dbReference type="SUPFAM" id="SSF56300">
    <property type="entry name" value="Metallo-dependent phosphatases"/>
    <property type="match status" value="1"/>
</dbReference>
<dbReference type="Pfam" id="PF00149">
    <property type="entry name" value="Metallophos"/>
    <property type="match status" value="1"/>
</dbReference>
<keyword evidence="3" id="KW-1185">Reference proteome</keyword>
<dbReference type="GO" id="GO:0005737">
    <property type="term" value="C:cytoplasm"/>
    <property type="evidence" value="ECO:0007669"/>
    <property type="project" value="TreeGrafter"/>
</dbReference>
<dbReference type="AlphaFoldDB" id="W8VWB9"/>
<dbReference type="PRINTS" id="PR00114">
    <property type="entry name" value="STPHPHTASE"/>
</dbReference>
<sequence>MRTLVIGDIHGGYRALIQLLERLEVEPRDQLIFLGDYVDGWSQSFEVIEELISLSRKRALHKHTAPIFLRGNHDELVLDFLVKGQKNKQWLHHGGTSTVKSYSGKSESEIARHISFLTDELVDFYELDGNGYFHAGFHNLNGPHYEYYKNLPYWDRSLWEMALCIDPNLSKDDSRYPNRLKLYNEIFIGHTPTTRLDSTQPIHAANIWNVDTGAAFTGPLTALCVETKEIWQSDPLPDLYPEEKGRN</sequence>
<dbReference type="Gene3D" id="3.60.21.10">
    <property type="match status" value="1"/>
</dbReference>